<keyword evidence="3" id="KW-1185">Reference proteome</keyword>
<evidence type="ECO:0000313" key="2">
    <source>
        <dbReference type="EMBL" id="KAJ1103204.1"/>
    </source>
</evidence>
<dbReference type="AlphaFoldDB" id="A0AAV7ML33"/>
<feature type="compositionally biased region" description="Basic residues" evidence="1">
    <location>
        <begin position="1"/>
        <end position="10"/>
    </location>
</feature>
<evidence type="ECO:0000256" key="1">
    <source>
        <dbReference type="SAM" id="MobiDB-lite"/>
    </source>
</evidence>
<gene>
    <name evidence="2" type="ORF">NDU88_000631</name>
</gene>
<organism evidence="2 3">
    <name type="scientific">Pleurodeles waltl</name>
    <name type="common">Iberian ribbed newt</name>
    <dbReference type="NCBI Taxonomy" id="8319"/>
    <lineage>
        <taxon>Eukaryota</taxon>
        <taxon>Metazoa</taxon>
        <taxon>Chordata</taxon>
        <taxon>Craniata</taxon>
        <taxon>Vertebrata</taxon>
        <taxon>Euteleostomi</taxon>
        <taxon>Amphibia</taxon>
        <taxon>Batrachia</taxon>
        <taxon>Caudata</taxon>
        <taxon>Salamandroidea</taxon>
        <taxon>Salamandridae</taxon>
        <taxon>Pleurodelinae</taxon>
        <taxon>Pleurodeles</taxon>
    </lineage>
</organism>
<feature type="compositionally biased region" description="Basic residues" evidence="1">
    <location>
        <begin position="47"/>
        <end position="56"/>
    </location>
</feature>
<dbReference type="EMBL" id="JANPWB010000013">
    <property type="protein sequence ID" value="KAJ1103204.1"/>
    <property type="molecule type" value="Genomic_DNA"/>
</dbReference>
<comment type="caution">
    <text evidence="2">The sequence shown here is derived from an EMBL/GenBank/DDBJ whole genome shotgun (WGS) entry which is preliminary data.</text>
</comment>
<reference evidence="2" key="1">
    <citation type="journal article" date="2022" name="bioRxiv">
        <title>Sequencing and chromosome-scale assembly of the giantPleurodeles waltlgenome.</title>
        <authorList>
            <person name="Brown T."/>
            <person name="Elewa A."/>
            <person name="Iarovenko S."/>
            <person name="Subramanian E."/>
            <person name="Araus A.J."/>
            <person name="Petzold A."/>
            <person name="Susuki M."/>
            <person name="Suzuki K.-i.T."/>
            <person name="Hayashi T."/>
            <person name="Toyoda A."/>
            <person name="Oliveira C."/>
            <person name="Osipova E."/>
            <person name="Leigh N.D."/>
            <person name="Simon A."/>
            <person name="Yun M.H."/>
        </authorList>
    </citation>
    <scope>NUCLEOTIDE SEQUENCE</scope>
    <source>
        <strain evidence="2">20211129_DDA</strain>
        <tissue evidence="2">Liver</tissue>
    </source>
</reference>
<feature type="region of interest" description="Disordered" evidence="1">
    <location>
        <begin position="1"/>
        <end position="123"/>
    </location>
</feature>
<name>A0AAV7ML33_PLEWA</name>
<protein>
    <submittedName>
        <fullName evidence="2">Uncharacterized protein</fullName>
    </submittedName>
</protein>
<proteinExistence type="predicted"/>
<sequence>MCSGRPRRNQSRAQSTCSKKESICWGKDPPGPSATARCSGPFNPAKRPGRGRRRAWAAHSTLDAARVSTRGRGSKREEGPQASTRIGRPDSVRSPPRVRSGGSAARLTGPPLGARAPRRVGPG</sequence>
<evidence type="ECO:0000313" key="3">
    <source>
        <dbReference type="Proteomes" id="UP001066276"/>
    </source>
</evidence>
<feature type="compositionally biased region" description="Low complexity" evidence="1">
    <location>
        <begin position="92"/>
        <end position="103"/>
    </location>
</feature>
<accession>A0AAV7ML33</accession>
<dbReference type="Proteomes" id="UP001066276">
    <property type="component" value="Chromosome 9"/>
</dbReference>